<dbReference type="Proteomes" id="UP001597191">
    <property type="component" value="Unassembled WGS sequence"/>
</dbReference>
<name>A0ABW4BPZ8_9LACO</name>
<evidence type="ECO:0000313" key="1">
    <source>
        <dbReference type="EMBL" id="MFD1411913.1"/>
    </source>
</evidence>
<comment type="caution">
    <text evidence="1">The sequence shown here is derived from an EMBL/GenBank/DDBJ whole genome shotgun (WGS) entry which is preliminary data.</text>
</comment>
<reference evidence="2" key="1">
    <citation type="journal article" date="2019" name="Int. J. Syst. Evol. Microbiol.">
        <title>The Global Catalogue of Microorganisms (GCM) 10K type strain sequencing project: providing services to taxonomists for standard genome sequencing and annotation.</title>
        <authorList>
            <consortium name="The Broad Institute Genomics Platform"/>
            <consortium name="The Broad Institute Genome Sequencing Center for Infectious Disease"/>
            <person name="Wu L."/>
            <person name="Ma J."/>
        </authorList>
    </citation>
    <scope>NUCLEOTIDE SEQUENCE [LARGE SCALE GENOMIC DNA]</scope>
    <source>
        <strain evidence="2">CCM 8937</strain>
    </source>
</reference>
<sequence length="82" mass="9903">MKKDPRWQPIFNRSVSFTADQRSAWQYVIDCLINDQPLPSYFYEHPLILPKHEQQIKQRLVNKQLTIHILELHFDGHMAIIY</sequence>
<keyword evidence="2" id="KW-1185">Reference proteome</keyword>
<gene>
    <name evidence="1" type="ORF">ACFQ4R_10005</name>
</gene>
<dbReference type="EMBL" id="JBHTOH010000090">
    <property type="protein sequence ID" value="MFD1411913.1"/>
    <property type="molecule type" value="Genomic_DNA"/>
</dbReference>
<dbReference type="RefSeq" id="WP_225420188.1">
    <property type="nucleotide sequence ID" value="NZ_JBHTOH010000090.1"/>
</dbReference>
<evidence type="ECO:0000313" key="2">
    <source>
        <dbReference type="Proteomes" id="UP001597191"/>
    </source>
</evidence>
<accession>A0ABW4BPZ8</accession>
<proteinExistence type="predicted"/>
<organism evidence="1 2">
    <name type="scientific">Lapidilactobacillus gannanensis</name>
    <dbReference type="NCBI Taxonomy" id="2486002"/>
    <lineage>
        <taxon>Bacteria</taxon>
        <taxon>Bacillati</taxon>
        <taxon>Bacillota</taxon>
        <taxon>Bacilli</taxon>
        <taxon>Lactobacillales</taxon>
        <taxon>Lactobacillaceae</taxon>
        <taxon>Lapidilactobacillus</taxon>
    </lineage>
</organism>
<protein>
    <submittedName>
        <fullName evidence="1">Uncharacterized protein</fullName>
    </submittedName>
</protein>